<feature type="domain" description="Legume lectin" evidence="3">
    <location>
        <begin position="35"/>
        <end position="244"/>
    </location>
</feature>
<evidence type="ECO:0000313" key="4">
    <source>
        <dbReference type="EnsemblPlants" id="TraesCS7B02G413600.1.cds1"/>
    </source>
</evidence>
<dbReference type="Gramene" id="TraesJAG7B03G04221500.1">
    <property type="protein sequence ID" value="TraesJAG7B03G04221500.1.CDS1"/>
    <property type="gene ID" value="TraesJAG7B03G04221500"/>
</dbReference>
<accession>A0A3B6SNG7</accession>
<keyword evidence="5" id="KW-1185">Reference proteome</keyword>
<dbReference type="PANTHER" id="PTHR32401:SF55">
    <property type="entry name" value="LEGUME LECTIN DOMAIN-CONTAINING PROTEIN"/>
    <property type="match status" value="1"/>
</dbReference>
<dbReference type="PANTHER" id="PTHR32401">
    <property type="entry name" value="CONCANAVALIN A-LIKE LECTIN FAMILY PROTEIN"/>
    <property type="match status" value="1"/>
</dbReference>
<dbReference type="OMA" id="FQDKYLH"/>
<dbReference type="Gramene" id="TraesJUL7B03G04279950.1">
    <property type="protein sequence ID" value="TraesJUL7B03G04279950.1.CDS1"/>
    <property type="gene ID" value="TraesJUL7B03G04279950"/>
</dbReference>
<dbReference type="AlphaFoldDB" id="A0A3B6SNG7"/>
<sequence length="254" mass="27028">MGPGRRPTAAQVLASLICLYHVPHRAFSLSFSLDFSDAGAGSSIIVAGDALISPPTLQLTKNSQASYRYKVPLWNGAIGEMASFATAFSFQITPEKDSLPQQTGDRRMAFFLGHLPSADVPRSSSLADGTGNTRIVAVEFDALLNHVGIDINSTASAHTKAAWTGKKLTTSSVMEATVEYNSDSRMLAVALLIDGALYQVNATVNLRRILPEEVAIGFSAVNGGAAGLHRILSWSFSSSLPESKRCQTLRLSAV</sequence>
<dbReference type="CDD" id="cd06899">
    <property type="entry name" value="lectin_legume_LecRK_Arcelin_ConA"/>
    <property type="match status" value="1"/>
</dbReference>
<dbReference type="Pfam" id="PF00139">
    <property type="entry name" value="Lectin_legB"/>
    <property type="match status" value="1"/>
</dbReference>
<reference evidence="4" key="2">
    <citation type="submission" date="2018-10" db="UniProtKB">
        <authorList>
            <consortium name="EnsemblPlants"/>
        </authorList>
    </citation>
    <scope>IDENTIFICATION</scope>
</reference>
<dbReference type="SMR" id="A0A3B6SNG7"/>
<dbReference type="Gramene" id="TraesNOR7B03G04286250.1">
    <property type="protein sequence ID" value="TraesNOR7B03G04286250.1.CDS1"/>
    <property type="gene ID" value="TraesNOR7B03G04286250"/>
</dbReference>
<dbReference type="Gramene" id="TraesCLE_scaffold_156190_01G000100.1">
    <property type="protein sequence ID" value="TraesCLE_scaffold_156190_01G000100.1"/>
    <property type="gene ID" value="TraesCLE_scaffold_156190_01G000100"/>
</dbReference>
<dbReference type="Gramene" id="TraesARI7B03G04052370.1">
    <property type="protein sequence ID" value="TraesARI7B03G04052370.1.CDS1"/>
    <property type="gene ID" value="TraesARI7B03G04052370"/>
</dbReference>
<reference evidence="4" key="1">
    <citation type="submission" date="2018-08" db="EMBL/GenBank/DDBJ databases">
        <authorList>
            <person name="Rossello M."/>
        </authorList>
    </citation>
    <scope>NUCLEOTIDE SEQUENCE [LARGE SCALE GENOMIC DNA]</scope>
    <source>
        <strain evidence="4">cv. Chinese Spring</strain>
    </source>
</reference>
<protein>
    <recommendedName>
        <fullName evidence="3">Legume lectin domain-containing protein</fullName>
    </recommendedName>
</protein>
<dbReference type="Gramene" id="TraesWEE_scaffold_153013_01G000200.1">
    <property type="protein sequence ID" value="TraesWEE_scaffold_153013_01G000200.1"/>
    <property type="gene ID" value="TraesWEE_scaffold_153013_01G000200"/>
</dbReference>
<proteinExistence type="inferred from homology"/>
<evidence type="ECO:0000259" key="3">
    <source>
        <dbReference type="Pfam" id="PF00139"/>
    </source>
</evidence>
<dbReference type="Gramene" id="TraesKAR7B01G0446580.1">
    <property type="protein sequence ID" value="cds.TraesKAR7B01G0446580.1"/>
    <property type="gene ID" value="TraesKAR7B01G0446580"/>
</dbReference>
<dbReference type="Proteomes" id="UP000019116">
    <property type="component" value="Chromosome 7B"/>
</dbReference>
<dbReference type="Gramene" id="TraesCS7B02G413600.1">
    <property type="protein sequence ID" value="TraesCS7B02G413600.1.cds1"/>
    <property type="gene ID" value="TraesCS7B02G413600"/>
</dbReference>
<dbReference type="Gramene" id="TraesLAC7B03G04183720.1">
    <property type="protein sequence ID" value="TraesLAC7B03G04183720.1.CDS1"/>
    <property type="gene ID" value="TraesLAC7B03G04183720"/>
</dbReference>
<dbReference type="GO" id="GO:0030246">
    <property type="term" value="F:carbohydrate binding"/>
    <property type="evidence" value="ECO:0007669"/>
    <property type="project" value="UniProtKB-KW"/>
</dbReference>
<dbReference type="InterPro" id="IPR001220">
    <property type="entry name" value="Legume_lectin_dom"/>
</dbReference>
<comment type="similarity">
    <text evidence="1">Belongs to the leguminous lectin family.</text>
</comment>
<dbReference type="InterPro" id="IPR050258">
    <property type="entry name" value="Leguminous_Lectin"/>
</dbReference>
<dbReference type="SUPFAM" id="SSF49899">
    <property type="entry name" value="Concanavalin A-like lectins/glucanases"/>
    <property type="match status" value="1"/>
</dbReference>
<dbReference type="EnsemblPlants" id="TraesCS7B02G413600.1">
    <property type="protein sequence ID" value="TraesCS7B02G413600.1.cds1"/>
    <property type="gene ID" value="TraesCS7B02G413600"/>
</dbReference>
<evidence type="ECO:0000313" key="5">
    <source>
        <dbReference type="Proteomes" id="UP000019116"/>
    </source>
</evidence>
<evidence type="ECO:0000256" key="2">
    <source>
        <dbReference type="ARBA" id="ARBA00022734"/>
    </source>
</evidence>
<dbReference type="Gramene" id="TraesROB_scaffold_145280_01G000200.1">
    <property type="protein sequence ID" value="TraesROB_scaffold_145280_01G000200.1"/>
    <property type="gene ID" value="TraesROB_scaffold_145280_01G000200"/>
</dbReference>
<dbReference type="Gene3D" id="2.60.120.200">
    <property type="match status" value="1"/>
</dbReference>
<dbReference type="Gramene" id="TraesCS7B03G1114400.1">
    <property type="protein sequence ID" value="TraesCS7B03G1114400.1.CDS1"/>
    <property type="gene ID" value="TraesCS7B03G1114400"/>
</dbReference>
<keyword evidence="2" id="KW-0430">Lectin</keyword>
<evidence type="ECO:0000256" key="1">
    <source>
        <dbReference type="ARBA" id="ARBA00007606"/>
    </source>
</evidence>
<name>A0A3B6SNG7_WHEAT</name>
<dbReference type="STRING" id="4565.A0A3B6SNG7"/>
<dbReference type="OrthoDB" id="2014828at2759"/>
<dbReference type="InterPro" id="IPR013320">
    <property type="entry name" value="ConA-like_dom_sf"/>
</dbReference>
<organism evidence="4">
    <name type="scientific">Triticum aestivum</name>
    <name type="common">Wheat</name>
    <dbReference type="NCBI Taxonomy" id="4565"/>
    <lineage>
        <taxon>Eukaryota</taxon>
        <taxon>Viridiplantae</taxon>
        <taxon>Streptophyta</taxon>
        <taxon>Embryophyta</taxon>
        <taxon>Tracheophyta</taxon>
        <taxon>Spermatophyta</taxon>
        <taxon>Magnoliopsida</taxon>
        <taxon>Liliopsida</taxon>
        <taxon>Poales</taxon>
        <taxon>Poaceae</taxon>
        <taxon>BOP clade</taxon>
        <taxon>Pooideae</taxon>
        <taxon>Triticodae</taxon>
        <taxon>Triticeae</taxon>
        <taxon>Triticinae</taxon>
        <taxon>Triticum</taxon>
    </lineage>
</organism>